<name>A0ABW0VEF1_9ACTN</name>
<gene>
    <name evidence="2" type="ORF">ACFPZF_23325</name>
</gene>
<evidence type="ECO:0000313" key="2">
    <source>
        <dbReference type="EMBL" id="MFC5644278.1"/>
    </source>
</evidence>
<evidence type="ECO:0008006" key="4">
    <source>
        <dbReference type="Google" id="ProtNLM"/>
    </source>
</evidence>
<evidence type="ECO:0000313" key="3">
    <source>
        <dbReference type="Proteomes" id="UP001596066"/>
    </source>
</evidence>
<feature type="region of interest" description="Disordered" evidence="1">
    <location>
        <begin position="44"/>
        <end position="89"/>
    </location>
</feature>
<protein>
    <recommendedName>
        <fullName evidence="4">DUF1425 domain-containing protein</fullName>
    </recommendedName>
</protein>
<proteinExistence type="predicted"/>
<dbReference type="EMBL" id="JBHSOC010000044">
    <property type="protein sequence ID" value="MFC5644278.1"/>
    <property type="molecule type" value="Genomic_DNA"/>
</dbReference>
<feature type="compositionally biased region" description="Low complexity" evidence="1">
    <location>
        <begin position="44"/>
        <end position="57"/>
    </location>
</feature>
<feature type="compositionally biased region" description="Low complexity" evidence="1">
    <location>
        <begin position="64"/>
        <end position="83"/>
    </location>
</feature>
<dbReference type="Proteomes" id="UP001596066">
    <property type="component" value="Unassembled WGS sequence"/>
</dbReference>
<comment type="caution">
    <text evidence="2">The sequence shown here is derived from an EMBL/GenBank/DDBJ whole genome shotgun (WGS) entry which is preliminary data.</text>
</comment>
<accession>A0ABW0VEF1</accession>
<evidence type="ECO:0000256" key="1">
    <source>
        <dbReference type="SAM" id="MobiDB-lite"/>
    </source>
</evidence>
<keyword evidence="3" id="KW-1185">Reference proteome</keyword>
<organism evidence="2 3">
    <name type="scientific">Kitasatospora cinereorecta</name>
    <dbReference type="NCBI Taxonomy" id="285560"/>
    <lineage>
        <taxon>Bacteria</taxon>
        <taxon>Bacillati</taxon>
        <taxon>Actinomycetota</taxon>
        <taxon>Actinomycetes</taxon>
        <taxon>Kitasatosporales</taxon>
        <taxon>Streptomycetaceae</taxon>
        <taxon>Kitasatospora</taxon>
    </lineage>
</organism>
<dbReference type="RefSeq" id="WP_346146980.1">
    <property type="nucleotide sequence ID" value="NZ_BAAAUA010000031.1"/>
</dbReference>
<sequence length="182" mass="18675">MTQPLTPPGLPIARLANRTSRTKIAAPISAVLLAIAISIAGCGSSGGKSTPSGQPSSTSPPSPAGKSTLSGQSSATSSPSPTGERADLVSAQLDDRSQAGISIVWAVAKVQNHSSKTSNYSIGYEVVRNSNNEQVWTSSWFFSNVSAGQLATQESPVNIPSGEKATSFHINITTFDRTASAG</sequence>
<reference evidence="3" key="1">
    <citation type="journal article" date="2019" name="Int. J. Syst. Evol. Microbiol.">
        <title>The Global Catalogue of Microorganisms (GCM) 10K type strain sequencing project: providing services to taxonomists for standard genome sequencing and annotation.</title>
        <authorList>
            <consortium name="The Broad Institute Genomics Platform"/>
            <consortium name="The Broad Institute Genome Sequencing Center for Infectious Disease"/>
            <person name="Wu L."/>
            <person name="Ma J."/>
        </authorList>
    </citation>
    <scope>NUCLEOTIDE SEQUENCE [LARGE SCALE GENOMIC DNA]</scope>
    <source>
        <strain evidence="3">CGMCC 4.1622</strain>
    </source>
</reference>